<dbReference type="PROSITE" id="PS51295">
    <property type="entry name" value="CRM"/>
    <property type="match status" value="1"/>
</dbReference>
<comment type="caution">
    <text evidence="9">The sequence shown here is derived from an EMBL/GenBank/DDBJ whole genome shotgun (WGS) entry which is preliminary data.</text>
</comment>
<accession>A0A9D3ZRX1</accession>
<evidence type="ECO:0000313" key="9">
    <source>
        <dbReference type="EMBL" id="KAH1063233.1"/>
    </source>
</evidence>
<dbReference type="SUPFAM" id="SSF75471">
    <property type="entry name" value="YhbY-like"/>
    <property type="match status" value="1"/>
</dbReference>
<gene>
    <name evidence="9" type="ORF">J1N35_028220</name>
</gene>
<name>A0A9D3ZRX1_9ROSI</name>
<dbReference type="Proteomes" id="UP000828251">
    <property type="component" value="Unassembled WGS sequence"/>
</dbReference>
<dbReference type="Gene3D" id="3.30.110.60">
    <property type="entry name" value="YhbY-like"/>
    <property type="match status" value="1"/>
</dbReference>
<dbReference type="OrthoDB" id="1609930at2759"/>
<feature type="domain" description="CRM" evidence="8">
    <location>
        <begin position="129"/>
        <end position="225"/>
    </location>
</feature>
<dbReference type="Pfam" id="PF01985">
    <property type="entry name" value="CRS1_YhbY"/>
    <property type="match status" value="1"/>
</dbReference>
<dbReference type="PANTHER" id="PTHR46247:SF4">
    <property type="entry name" value="CRS2-ASSOCIATED FACTOR 2, MITOCHONDRIAL"/>
    <property type="match status" value="1"/>
</dbReference>
<evidence type="ECO:0000256" key="4">
    <source>
        <dbReference type="ARBA" id="ARBA00022946"/>
    </source>
</evidence>
<proteinExistence type="predicted"/>
<dbReference type="FunFam" id="3.30.110.60:FF:000002">
    <property type="entry name" value="CRS2-associated factor 1, chloroplastic"/>
    <property type="match status" value="1"/>
</dbReference>
<keyword evidence="10" id="KW-1185">Reference proteome</keyword>
<dbReference type="GO" id="GO:0003723">
    <property type="term" value="F:RNA binding"/>
    <property type="evidence" value="ECO:0007669"/>
    <property type="project" value="UniProtKB-UniRule"/>
</dbReference>
<evidence type="ECO:0000259" key="8">
    <source>
        <dbReference type="PROSITE" id="PS51295"/>
    </source>
</evidence>
<sequence>MQKLLSLPLSNPPKHSSFYFFSHFVSKTTCDPLFSPISKPPKPKPKPPNPTLNWNPTRIKLSLPFDFGHSYSETDPTFEPIGFREPKRFSLFGPKRLDRNGPSTSDQLYLLCYGSLMHLYLKLVKNVTDGPTSEETREMRNRGLHSPALMKLSNNRVYVNVVARVREAFETEEVIRLDCTHVDMSDCKRIGAKLRDLVPCVPILFKDEQIILWRGKRDQECNSDISDANEKSSVSDRLCFEFRISNLGLSVASKMTEHLVLQANPHLSYVFCFAGNVKNFRQETEKLIVTQGCLENDNNEAVKESEELRKMCTGLQKQTKFSKT</sequence>
<evidence type="ECO:0000256" key="3">
    <source>
        <dbReference type="ARBA" id="ARBA00022884"/>
    </source>
</evidence>
<dbReference type="SMART" id="SM01103">
    <property type="entry name" value="CRS1_YhbY"/>
    <property type="match status" value="1"/>
</dbReference>
<dbReference type="InterPro" id="IPR001890">
    <property type="entry name" value="RNA-binding_CRM"/>
</dbReference>
<evidence type="ECO:0000313" key="10">
    <source>
        <dbReference type="Proteomes" id="UP000828251"/>
    </source>
</evidence>
<reference evidence="9 10" key="1">
    <citation type="journal article" date="2021" name="Plant Biotechnol. J.">
        <title>Multi-omics assisted identification of the key and species-specific regulatory components of drought-tolerant mechanisms in Gossypium stocksii.</title>
        <authorList>
            <person name="Yu D."/>
            <person name="Ke L."/>
            <person name="Zhang D."/>
            <person name="Wu Y."/>
            <person name="Sun Y."/>
            <person name="Mei J."/>
            <person name="Sun J."/>
            <person name="Sun Y."/>
        </authorList>
    </citation>
    <scope>NUCLEOTIDE SEQUENCE [LARGE SCALE GENOMIC DNA]</scope>
    <source>
        <strain evidence="10">cv. E1</strain>
        <tissue evidence="9">Leaf</tissue>
    </source>
</reference>
<dbReference type="EMBL" id="JAIQCV010000009">
    <property type="protein sequence ID" value="KAH1063233.1"/>
    <property type="molecule type" value="Genomic_DNA"/>
</dbReference>
<evidence type="ECO:0000256" key="5">
    <source>
        <dbReference type="ARBA" id="ARBA00023187"/>
    </source>
</evidence>
<keyword evidence="5" id="KW-0508">mRNA splicing</keyword>
<dbReference type="AlphaFoldDB" id="A0A9D3ZRX1"/>
<dbReference type="InterPro" id="IPR044599">
    <property type="entry name" value="CAF1P_plant"/>
</dbReference>
<protein>
    <recommendedName>
        <fullName evidence="8">CRM domain-containing protein</fullName>
    </recommendedName>
</protein>
<keyword evidence="2" id="KW-0677">Repeat</keyword>
<dbReference type="InterPro" id="IPR035920">
    <property type="entry name" value="YhbY-like_sf"/>
</dbReference>
<organism evidence="9 10">
    <name type="scientific">Gossypium stocksii</name>
    <dbReference type="NCBI Taxonomy" id="47602"/>
    <lineage>
        <taxon>Eukaryota</taxon>
        <taxon>Viridiplantae</taxon>
        <taxon>Streptophyta</taxon>
        <taxon>Embryophyta</taxon>
        <taxon>Tracheophyta</taxon>
        <taxon>Spermatophyta</taxon>
        <taxon>Magnoliopsida</taxon>
        <taxon>eudicotyledons</taxon>
        <taxon>Gunneridae</taxon>
        <taxon>Pentapetalae</taxon>
        <taxon>rosids</taxon>
        <taxon>malvids</taxon>
        <taxon>Malvales</taxon>
        <taxon>Malvaceae</taxon>
        <taxon>Malvoideae</taxon>
        <taxon>Gossypium</taxon>
    </lineage>
</organism>
<evidence type="ECO:0000256" key="2">
    <source>
        <dbReference type="ARBA" id="ARBA00022737"/>
    </source>
</evidence>
<keyword evidence="6" id="KW-0687">Ribonucleoprotein</keyword>
<evidence type="ECO:0000256" key="6">
    <source>
        <dbReference type="ARBA" id="ARBA00023274"/>
    </source>
</evidence>
<keyword evidence="4" id="KW-0809">Transit peptide</keyword>
<keyword evidence="1" id="KW-0507">mRNA processing</keyword>
<evidence type="ECO:0000256" key="1">
    <source>
        <dbReference type="ARBA" id="ARBA00022664"/>
    </source>
</evidence>
<keyword evidence="3 7" id="KW-0694">RNA-binding</keyword>
<dbReference type="GO" id="GO:0006397">
    <property type="term" value="P:mRNA processing"/>
    <property type="evidence" value="ECO:0007669"/>
    <property type="project" value="UniProtKB-KW"/>
</dbReference>
<evidence type="ECO:0000256" key="7">
    <source>
        <dbReference type="PROSITE-ProRule" id="PRU00626"/>
    </source>
</evidence>
<dbReference type="GO" id="GO:1990904">
    <property type="term" value="C:ribonucleoprotein complex"/>
    <property type="evidence" value="ECO:0007669"/>
    <property type="project" value="UniProtKB-KW"/>
</dbReference>
<dbReference type="PANTHER" id="PTHR46247">
    <property type="entry name" value="CRS2-ASSOCIATED FACTOR 1, CHLOROPLASTIC"/>
    <property type="match status" value="1"/>
</dbReference>
<dbReference type="GO" id="GO:0000373">
    <property type="term" value="P:Group II intron splicing"/>
    <property type="evidence" value="ECO:0007669"/>
    <property type="project" value="InterPro"/>
</dbReference>